<keyword evidence="1" id="KW-0812">Transmembrane</keyword>
<keyword evidence="1" id="KW-0472">Membrane</keyword>
<dbReference type="Proteomes" id="UP000320593">
    <property type="component" value="Unassembled WGS sequence"/>
</dbReference>
<evidence type="ECO:0000313" key="3">
    <source>
        <dbReference type="Proteomes" id="UP000320593"/>
    </source>
</evidence>
<organism evidence="2 3">
    <name type="scientific">Roseibium hamelinense</name>
    <dbReference type="NCBI Taxonomy" id="150831"/>
    <lineage>
        <taxon>Bacteria</taxon>
        <taxon>Pseudomonadati</taxon>
        <taxon>Pseudomonadota</taxon>
        <taxon>Alphaproteobacteria</taxon>
        <taxon>Hyphomicrobiales</taxon>
        <taxon>Stappiaceae</taxon>
        <taxon>Roseibium</taxon>
    </lineage>
</organism>
<name>A0A562SPV3_9HYPH</name>
<dbReference type="InterPro" id="IPR018666">
    <property type="entry name" value="DUF2125"/>
</dbReference>
<reference evidence="2 3" key="1">
    <citation type="submission" date="2019-07" db="EMBL/GenBank/DDBJ databases">
        <title>Genomic Encyclopedia of Archaeal and Bacterial Type Strains, Phase II (KMG-II): from individual species to whole genera.</title>
        <authorList>
            <person name="Goeker M."/>
        </authorList>
    </citation>
    <scope>NUCLEOTIDE SEQUENCE [LARGE SCALE GENOMIC DNA]</scope>
    <source>
        <strain evidence="2 3">ATCC BAA-252</strain>
    </source>
</reference>
<feature type="transmembrane region" description="Helical" evidence="1">
    <location>
        <begin position="16"/>
        <end position="37"/>
    </location>
</feature>
<gene>
    <name evidence="2" type="ORF">JM93_03260</name>
</gene>
<dbReference type="Pfam" id="PF09898">
    <property type="entry name" value="DUF2125"/>
    <property type="match status" value="1"/>
</dbReference>
<evidence type="ECO:0008006" key="4">
    <source>
        <dbReference type="Google" id="ProtNLM"/>
    </source>
</evidence>
<comment type="caution">
    <text evidence="2">The sequence shown here is derived from an EMBL/GenBank/DDBJ whole genome shotgun (WGS) entry which is preliminary data.</text>
</comment>
<protein>
    <recommendedName>
        <fullName evidence="4">DUF2125 domain-containing protein</fullName>
    </recommendedName>
</protein>
<accession>A0A562SPV3</accession>
<dbReference type="RefSeq" id="WP_145345416.1">
    <property type="nucleotide sequence ID" value="NZ_SMLY01000078.1"/>
</dbReference>
<keyword evidence="3" id="KW-1185">Reference proteome</keyword>
<dbReference type="AlphaFoldDB" id="A0A562SPV3"/>
<dbReference type="EMBL" id="VLLF01000008">
    <property type="protein sequence ID" value="TWI82746.1"/>
    <property type="molecule type" value="Genomic_DNA"/>
</dbReference>
<evidence type="ECO:0000313" key="2">
    <source>
        <dbReference type="EMBL" id="TWI82746.1"/>
    </source>
</evidence>
<sequence>MTVPAAGPKLNVKKRYTALIGIIIVVCAGWSAAWAYGRTVLSNEIDRIITGLSTEGTNVGCRERSVRGFPFRYEVSCNDLTLQNAAGQSAELGLLHAVALIYNPWHIIFEARGPMALRDELSSGKLNGAWETARASIIFNEQSIRQVDAILEKVSFEIALPFAFGRGVADQADIHLRAMPDADETLEAFVALQDLTSDLSAVTSDPLTARLHVRISDGMSLLAGKKFMDLPVGETGVRPIQVVQATLNSAGAEAIAEGQLEVGQSGLISGALDLTISDVTKTAELIGRLFPENASLPAALEGAARAMGGAGENSMNQNTVTLPLTITDNQLRMGLIPLGVLPIAF</sequence>
<proteinExistence type="predicted"/>
<dbReference type="OrthoDB" id="7169664at2"/>
<evidence type="ECO:0000256" key="1">
    <source>
        <dbReference type="SAM" id="Phobius"/>
    </source>
</evidence>
<keyword evidence="1" id="KW-1133">Transmembrane helix</keyword>